<dbReference type="InterPro" id="IPR025378">
    <property type="entry name" value="DUF4368"/>
</dbReference>
<dbReference type="RefSeq" id="WP_055039876.1">
    <property type="nucleotide sequence ID" value="NZ_CVRS01000080.1"/>
</dbReference>
<accession>A0A0M6WRZ2</accession>
<dbReference type="InterPro" id="IPR050639">
    <property type="entry name" value="SSR_resolvase"/>
</dbReference>
<dbReference type="AlphaFoldDB" id="A0A0M6WRZ2"/>
<evidence type="ECO:0000259" key="2">
    <source>
        <dbReference type="PROSITE" id="PS51736"/>
    </source>
</evidence>
<feature type="domain" description="Recombinase" evidence="3">
    <location>
        <begin position="176"/>
        <end position="320"/>
    </location>
</feature>
<dbReference type="Pfam" id="PF07508">
    <property type="entry name" value="Recombinase"/>
    <property type="match status" value="1"/>
</dbReference>
<dbReference type="PROSITE" id="PS51737">
    <property type="entry name" value="RECOMBINASE_DNA_BIND"/>
    <property type="match status" value="1"/>
</dbReference>
<protein>
    <submittedName>
        <fullName evidence="4">Site-specific recombinase</fullName>
    </submittedName>
</protein>
<feature type="domain" description="Resolvase/invertase-type recombinase catalytic" evidence="2">
    <location>
        <begin position="10"/>
        <end position="168"/>
    </location>
</feature>
<dbReference type="InterPro" id="IPR025827">
    <property type="entry name" value="Zn_ribbon_recom_dom"/>
</dbReference>
<organism evidence="4 5">
    <name type="scientific">Roseburia inulinivorans</name>
    <dbReference type="NCBI Taxonomy" id="360807"/>
    <lineage>
        <taxon>Bacteria</taxon>
        <taxon>Bacillati</taxon>
        <taxon>Bacillota</taxon>
        <taxon>Clostridia</taxon>
        <taxon>Lachnospirales</taxon>
        <taxon>Lachnospiraceae</taxon>
        <taxon>Roseburia</taxon>
    </lineage>
</organism>
<dbReference type="PANTHER" id="PTHR30461:SF23">
    <property type="entry name" value="DNA RECOMBINASE-RELATED"/>
    <property type="match status" value="1"/>
</dbReference>
<keyword evidence="1" id="KW-0175">Coiled coil</keyword>
<evidence type="ECO:0000313" key="4">
    <source>
        <dbReference type="EMBL" id="CRL39873.1"/>
    </source>
</evidence>
<reference evidence="5" key="1">
    <citation type="submission" date="2015-05" db="EMBL/GenBank/DDBJ databases">
        <authorList>
            <consortium name="Pathogen Informatics"/>
        </authorList>
    </citation>
    <scope>NUCLEOTIDE SEQUENCE [LARGE SCALE GENOMIC DNA]</scope>
    <source>
        <strain evidence="5">L1-83</strain>
    </source>
</reference>
<dbReference type="Gene3D" id="3.90.1750.20">
    <property type="entry name" value="Putative Large Serine Recombinase, Chain B, Domain 2"/>
    <property type="match status" value="1"/>
</dbReference>
<dbReference type="InterPro" id="IPR036162">
    <property type="entry name" value="Resolvase-like_N_sf"/>
</dbReference>
<evidence type="ECO:0000259" key="3">
    <source>
        <dbReference type="PROSITE" id="PS51737"/>
    </source>
</evidence>
<evidence type="ECO:0000313" key="5">
    <source>
        <dbReference type="Proteomes" id="UP000049828"/>
    </source>
</evidence>
<dbReference type="SUPFAM" id="SSF53041">
    <property type="entry name" value="Resolvase-like"/>
    <property type="match status" value="1"/>
</dbReference>
<dbReference type="PANTHER" id="PTHR30461">
    <property type="entry name" value="DNA-INVERTASE FROM LAMBDOID PROPHAGE"/>
    <property type="match status" value="1"/>
</dbReference>
<gene>
    <name evidence="4" type="ORF">RIL183_04241</name>
</gene>
<dbReference type="InterPro" id="IPR006119">
    <property type="entry name" value="Resolv_N"/>
</dbReference>
<keyword evidence="5" id="KW-1185">Reference proteome</keyword>
<dbReference type="Gene3D" id="3.40.50.1390">
    <property type="entry name" value="Resolvase, N-terminal catalytic domain"/>
    <property type="match status" value="1"/>
</dbReference>
<dbReference type="Pfam" id="PF00239">
    <property type="entry name" value="Resolvase"/>
    <property type="match status" value="1"/>
</dbReference>
<dbReference type="SMART" id="SM00857">
    <property type="entry name" value="Resolvase"/>
    <property type="match status" value="1"/>
</dbReference>
<dbReference type="EMBL" id="CVRS01000080">
    <property type="protein sequence ID" value="CRL39873.1"/>
    <property type="molecule type" value="Genomic_DNA"/>
</dbReference>
<dbReference type="Pfam" id="PF13408">
    <property type="entry name" value="Zn_ribbon_recom"/>
    <property type="match status" value="1"/>
</dbReference>
<evidence type="ECO:0000256" key="1">
    <source>
        <dbReference type="SAM" id="Coils"/>
    </source>
</evidence>
<dbReference type="Pfam" id="PF14287">
    <property type="entry name" value="DUF4368"/>
    <property type="match status" value="1"/>
</dbReference>
<proteinExistence type="predicted"/>
<dbReference type="Proteomes" id="UP000049828">
    <property type="component" value="Unassembled WGS sequence"/>
</dbReference>
<dbReference type="PROSITE" id="PS51736">
    <property type="entry name" value="RECOMBINASES_3"/>
    <property type="match status" value="1"/>
</dbReference>
<dbReference type="InterPro" id="IPR011109">
    <property type="entry name" value="DNA_bind_recombinase_dom"/>
</dbReference>
<feature type="coiled-coil region" evidence="1">
    <location>
        <begin position="407"/>
        <end position="483"/>
    </location>
</feature>
<dbReference type="GO" id="GO:0003677">
    <property type="term" value="F:DNA binding"/>
    <property type="evidence" value="ECO:0007669"/>
    <property type="project" value="InterPro"/>
</dbReference>
<dbReference type="InterPro" id="IPR038109">
    <property type="entry name" value="DNA_bind_recomb_sf"/>
</dbReference>
<sequence length="563" mass="64931">MYQNINKIYHAAIYVRLSKEDGDISSSAKLESNSISNQKALILDFLKDKKDIEVVSVRVDDGYSGSNFERPAFQAMLEDIRRGIVDCVVVKDLSRFGREYIDSGKYIERLFPALGVRFIAINDNYDSLKGKNQADEIIIPFKNLINDAYCRDISIKIRSNLEIKRKKGECVTPFVAFGYRKAKTDKHKLEIDPSAGSVVQDIFKMKLQGMSQDAIANRLNELGILSPFEYKISSGSHYETGFRQKEQALWSSVTVRRILENEVYIGNLVQGKRTTPNHKVKQTYVKPEDDWIRIEKNHEPLVSDRDFEIVQRLLGMDTRTSPDQKQVYLLSGIAVCADCGAPMTRKVSTVAGKKYAYYLCSANKETKRCSSHRIPEKDLEDAVLVMLKQHIQNILHLKRVLEFVGTVPFQEINMKKLQDRLEKKKQETERCKELRMMLYSDMKEGIVSKEDYVELHAAYGKRLRNAEESIRAIQKEMDSELEKADNANTWLDYFVKYQDIEELSRTVVVELIRKIRVYDKKNIEITFDFDDCYQTLLNQLPAMGVDTVIDDDNNLQVKVKEVV</sequence>
<name>A0A0M6WRZ2_9FIRM</name>
<dbReference type="GO" id="GO:0000150">
    <property type="term" value="F:DNA strand exchange activity"/>
    <property type="evidence" value="ECO:0007669"/>
    <property type="project" value="InterPro"/>
</dbReference>
<dbReference type="OrthoDB" id="9784557at2"/>